<keyword evidence="4 7" id="KW-1133">Transmembrane helix</keyword>
<feature type="transmembrane region" description="Helical" evidence="7">
    <location>
        <begin position="440"/>
        <end position="465"/>
    </location>
</feature>
<evidence type="ECO:0000313" key="10">
    <source>
        <dbReference type="EMBL" id="NKE47644.1"/>
    </source>
</evidence>
<feature type="region of interest" description="Disordered" evidence="6">
    <location>
        <begin position="682"/>
        <end position="723"/>
    </location>
</feature>
<dbReference type="Pfam" id="PF13567">
    <property type="entry name" value="DUF4131"/>
    <property type="match status" value="1"/>
</dbReference>
<feature type="transmembrane region" description="Helical" evidence="7">
    <location>
        <begin position="347"/>
        <end position="365"/>
    </location>
</feature>
<name>A0ABX1F5W1_9PROT</name>
<feature type="compositionally biased region" description="Basic and acidic residues" evidence="6">
    <location>
        <begin position="685"/>
        <end position="698"/>
    </location>
</feature>
<protein>
    <submittedName>
        <fullName evidence="10">ComEC family competence protein</fullName>
    </submittedName>
</protein>
<dbReference type="PANTHER" id="PTHR30619:SF1">
    <property type="entry name" value="RECOMBINATION PROTEIN 2"/>
    <property type="match status" value="1"/>
</dbReference>
<feature type="transmembrane region" description="Helical" evidence="7">
    <location>
        <begin position="32"/>
        <end position="49"/>
    </location>
</feature>
<proteinExistence type="predicted"/>
<reference evidence="10 11" key="1">
    <citation type="submission" date="2020-03" db="EMBL/GenBank/DDBJ databases">
        <title>Roseomonas selenitidurans sp. nov. isolated from soil.</title>
        <authorList>
            <person name="Liu H."/>
        </authorList>
    </citation>
    <scope>NUCLEOTIDE SEQUENCE [LARGE SCALE GENOMIC DNA]</scope>
    <source>
        <strain evidence="10 11">JCM 15073</strain>
    </source>
</reference>
<keyword evidence="2" id="KW-1003">Cell membrane</keyword>
<dbReference type="InterPro" id="IPR052159">
    <property type="entry name" value="Competence_DNA_uptake"/>
</dbReference>
<comment type="caution">
    <text evidence="10">The sequence shown here is derived from an EMBL/GenBank/DDBJ whole genome shotgun (WGS) entry which is preliminary data.</text>
</comment>
<evidence type="ECO:0000256" key="1">
    <source>
        <dbReference type="ARBA" id="ARBA00004651"/>
    </source>
</evidence>
<gene>
    <name evidence="10" type="ORF">HB662_22890</name>
</gene>
<comment type="subcellular location">
    <subcellularLocation>
        <location evidence="1">Cell membrane</location>
        <topology evidence="1">Multi-pass membrane protein</topology>
    </subcellularLocation>
</comment>
<feature type="transmembrane region" description="Helical" evidence="7">
    <location>
        <begin position="270"/>
        <end position="292"/>
    </location>
</feature>
<keyword evidence="3 7" id="KW-0812">Transmembrane</keyword>
<feature type="transmembrane region" description="Helical" evidence="7">
    <location>
        <begin position="504"/>
        <end position="521"/>
    </location>
</feature>
<evidence type="ECO:0000313" key="11">
    <source>
        <dbReference type="Proteomes" id="UP000765160"/>
    </source>
</evidence>
<feature type="transmembrane region" description="Helical" evidence="7">
    <location>
        <begin position="401"/>
        <end position="420"/>
    </location>
</feature>
<dbReference type="Proteomes" id="UP000765160">
    <property type="component" value="Unassembled WGS sequence"/>
</dbReference>
<organism evidence="10 11">
    <name type="scientific">Falsiroseomonas frigidaquae</name>
    <dbReference type="NCBI Taxonomy" id="487318"/>
    <lineage>
        <taxon>Bacteria</taxon>
        <taxon>Pseudomonadati</taxon>
        <taxon>Pseudomonadota</taxon>
        <taxon>Alphaproteobacteria</taxon>
        <taxon>Acetobacterales</taxon>
        <taxon>Roseomonadaceae</taxon>
        <taxon>Falsiroseomonas</taxon>
    </lineage>
</organism>
<evidence type="ECO:0000256" key="3">
    <source>
        <dbReference type="ARBA" id="ARBA00022692"/>
    </source>
</evidence>
<evidence type="ECO:0000256" key="2">
    <source>
        <dbReference type="ARBA" id="ARBA00022475"/>
    </source>
</evidence>
<accession>A0ABX1F5W1</accession>
<dbReference type="Pfam" id="PF03772">
    <property type="entry name" value="Competence"/>
    <property type="match status" value="1"/>
</dbReference>
<dbReference type="RefSeq" id="WP_168053243.1">
    <property type="nucleotide sequence ID" value="NZ_JAATJR010000007.1"/>
</dbReference>
<evidence type="ECO:0000256" key="4">
    <source>
        <dbReference type="ARBA" id="ARBA00022989"/>
    </source>
</evidence>
<dbReference type="NCBIfam" id="TIGR00360">
    <property type="entry name" value="ComEC_N-term"/>
    <property type="match status" value="1"/>
</dbReference>
<dbReference type="InterPro" id="IPR004477">
    <property type="entry name" value="ComEC_N"/>
</dbReference>
<feature type="domain" description="DUF4131" evidence="9">
    <location>
        <begin position="56"/>
        <end position="203"/>
    </location>
</feature>
<dbReference type="InterPro" id="IPR025405">
    <property type="entry name" value="DUF4131"/>
</dbReference>
<dbReference type="PANTHER" id="PTHR30619">
    <property type="entry name" value="DNA INTERNALIZATION/COMPETENCE PROTEIN COMEC/REC2"/>
    <property type="match status" value="1"/>
</dbReference>
<feature type="domain" description="ComEC/Rec2-related protein" evidence="8">
    <location>
        <begin position="242"/>
        <end position="524"/>
    </location>
</feature>
<evidence type="ECO:0000256" key="6">
    <source>
        <dbReference type="SAM" id="MobiDB-lite"/>
    </source>
</evidence>
<keyword evidence="11" id="KW-1185">Reference proteome</keyword>
<keyword evidence="5 7" id="KW-0472">Membrane</keyword>
<dbReference type="EMBL" id="JAAVTX010000007">
    <property type="protein sequence ID" value="NKE47644.1"/>
    <property type="molecule type" value="Genomic_DNA"/>
</dbReference>
<sequence length="723" mass="75323">MSLAFSPSERQGLAARLGGRVGALLGAQQGRFAPWLAVALGGGVLWYFGLAEEPAWQPMWLVPPLAALGLWLARRWLLAGWGVGLAAAFLLGAGLAGWHAARQPPALFLPFGAVLVEGVVAQVQPLPEGQRITLDSARLGADPPLSRQVRIRLRRDDPASPQPGDRLRLRALLREPGGPVVPGGYDFQRAAFFSGLGGSGFALGRAEVLASGPSGIAGLRAWLNREVAGTIPGAAGAVAAALVTGTQSAIPPPEMVAMRDAGLAHLLSVSGLHMTIVMGLVFFVLRLAVALVPPLALRLPGKPLAALGALAAGSFYMLLTGSQVPMQRCLGMAVLVTLALLAGRRALSLRSIAMAAAGVLVLAPAEVLGPSFQMSFAAVLALIAGHEALRPWLARFRRQAGWWRPAVLFLLGLVLTSLLAGAATTPPGLHHFGRLQVYGILANAVAVPLTSLLVMPAALIAMLALPLGLAEWPLRAMGWGVEGILLVAREVASWPGAAPALPPLPGWGLALASLGLCWLCLWRGMLRAAGLPMILLGLSAGLFSPPPDLLVSADARLVALRTGQGVFLHRLPGARAFVQENMLRALGVTEALPLPEAGTLAGGALVCTPGACRFRPHPGGAEAVLLRGPPAPRGQRSAPLDASAHCAALVVALEPLQPRCPTGAAIDRFSMWRDGAQAAWLQGETPRRTSDRAFRGDRPWVPAEPMPGRAETLPLATVDDPGR</sequence>
<evidence type="ECO:0000256" key="5">
    <source>
        <dbReference type="ARBA" id="ARBA00023136"/>
    </source>
</evidence>
<feature type="transmembrane region" description="Helical" evidence="7">
    <location>
        <begin position="304"/>
        <end position="319"/>
    </location>
</feature>
<feature type="transmembrane region" description="Helical" evidence="7">
    <location>
        <begin position="371"/>
        <end position="389"/>
    </location>
</feature>
<evidence type="ECO:0000259" key="8">
    <source>
        <dbReference type="Pfam" id="PF03772"/>
    </source>
</evidence>
<feature type="transmembrane region" description="Helical" evidence="7">
    <location>
        <begin position="80"/>
        <end position="100"/>
    </location>
</feature>
<evidence type="ECO:0000259" key="9">
    <source>
        <dbReference type="Pfam" id="PF13567"/>
    </source>
</evidence>
<evidence type="ECO:0000256" key="7">
    <source>
        <dbReference type="SAM" id="Phobius"/>
    </source>
</evidence>